<organism evidence="2 3">
    <name type="scientific">Marinomonas ushuaiensis DSM 15871</name>
    <dbReference type="NCBI Taxonomy" id="1122207"/>
    <lineage>
        <taxon>Bacteria</taxon>
        <taxon>Pseudomonadati</taxon>
        <taxon>Pseudomonadota</taxon>
        <taxon>Gammaproteobacteria</taxon>
        <taxon>Oceanospirillales</taxon>
        <taxon>Oceanospirillaceae</taxon>
        <taxon>Marinomonas</taxon>
    </lineage>
</organism>
<keyword evidence="1" id="KW-0812">Transmembrane</keyword>
<evidence type="ECO:0000256" key="1">
    <source>
        <dbReference type="SAM" id="Phobius"/>
    </source>
</evidence>
<dbReference type="PIRSF" id="PIRSF002599">
    <property type="entry name" value="Cold_shock_A"/>
    <property type="match status" value="1"/>
</dbReference>
<proteinExistence type="predicted"/>
<keyword evidence="3" id="KW-1185">Reference proteome</keyword>
<gene>
    <name evidence="2" type="ORF">MUS1_15285</name>
</gene>
<keyword evidence="2" id="KW-0238">DNA-binding</keyword>
<dbReference type="InterPro" id="IPR012156">
    <property type="entry name" value="Cold_shock_CspA"/>
</dbReference>
<dbReference type="AlphaFoldDB" id="X7E2I4"/>
<dbReference type="Proteomes" id="UP000054058">
    <property type="component" value="Unassembled WGS sequence"/>
</dbReference>
<dbReference type="Pfam" id="PF06961">
    <property type="entry name" value="DUF1294"/>
    <property type="match status" value="1"/>
</dbReference>
<feature type="transmembrane region" description="Helical" evidence="1">
    <location>
        <begin position="6"/>
        <end position="25"/>
    </location>
</feature>
<feature type="transmembrane region" description="Helical" evidence="1">
    <location>
        <begin position="72"/>
        <end position="92"/>
    </location>
</feature>
<dbReference type="STRING" id="1122207.MUS1_15285"/>
<keyword evidence="1" id="KW-0472">Membrane</keyword>
<dbReference type="RefSeq" id="WP_036162341.1">
    <property type="nucleotide sequence ID" value="NZ_JAMB01000009.1"/>
</dbReference>
<dbReference type="GO" id="GO:0003677">
    <property type="term" value="F:DNA binding"/>
    <property type="evidence" value="ECO:0007669"/>
    <property type="project" value="UniProtKB-KW"/>
</dbReference>
<dbReference type="PATRIC" id="fig|1122207.3.peg.2206"/>
<protein>
    <submittedName>
        <fullName evidence="2">DNA-binding protein</fullName>
    </submittedName>
</protein>
<name>X7E2I4_9GAMM</name>
<accession>X7E2I4</accession>
<dbReference type="EMBL" id="JAMB01000009">
    <property type="protein sequence ID" value="ETX10279.1"/>
    <property type="molecule type" value="Genomic_DNA"/>
</dbReference>
<reference evidence="2 3" key="1">
    <citation type="submission" date="2014-01" db="EMBL/GenBank/DDBJ databases">
        <title>Marinomonas ushuaiensis DSM 15871 Genome Sequencing.</title>
        <authorList>
            <person name="Lai Q."/>
            <person name="Shao Z.S."/>
        </authorList>
    </citation>
    <scope>NUCLEOTIDE SEQUENCE [LARGE SCALE GENOMIC DNA]</scope>
    <source>
        <strain evidence="2 3">DSM 15871</strain>
    </source>
</reference>
<dbReference type="InterPro" id="IPR010718">
    <property type="entry name" value="DUF1294"/>
</dbReference>
<evidence type="ECO:0000313" key="2">
    <source>
        <dbReference type="EMBL" id="ETX10279.1"/>
    </source>
</evidence>
<keyword evidence="1" id="KW-1133">Transmembrane helix</keyword>
<comment type="caution">
    <text evidence="2">The sequence shown here is derived from an EMBL/GenBank/DDBJ whole genome shotgun (WGS) entry which is preliminary data.</text>
</comment>
<evidence type="ECO:0000313" key="3">
    <source>
        <dbReference type="Proteomes" id="UP000054058"/>
    </source>
</evidence>
<dbReference type="eggNOG" id="COG3326">
    <property type="taxonomic scope" value="Bacteria"/>
</dbReference>
<sequence length="94" mass="11102">MWIDYLILPTYYLIWSLVTFVVYGIDKSAAKRNVWRVSESTLHLLSILGGWPGALLGQKVFHHKTKKFRFRVVFWLTLILNLALLVVAYLYIFR</sequence>